<gene>
    <name evidence="2" type="ORF">B6S12_01960</name>
</gene>
<organism evidence="2 3">
    <name type="scientific">Helicobacter valdiviensis</name>
    <dbReference type="NCBI Taxonomy" id="1458358"/>
    <lineage>
        <taxon>Bacteria</taxon>
        <taxon>Pseudomonadati</taxon>
        <taxon>Campylobacterota</taxon>
        <taxon>Epsilonproteobacteria</taxon>
        <taxon>Campylobacterales</taxon>
        <taxon>Helicobacteraceae</taxon>
        <taxon>Helicobacter</taxon>
    </lineage>
</organism>
<keyword evidence="3" id="KW-1185">Reference proteome</keyword>
<accession>A0A2W6MWF4</accession>
<sequence>MIKTIHLNSTNILDIPNKTNSTILSKEETENNIINANEAFKIFSELFEKLVGDIPILEGSIRDQILKGKMGESELKSLYQWMDENRASMVWLEMDGENNIRAMEEIYRTSKGIEEFKSAYLALQEKYDNYSKELANKNKEMLEEEMQEAKEQYEAKSEKKKPFKPIEGKSESETYKEEINSGFWEQFIKIQREKGVDILELLEMLQKKGLDIKA</sequence>
<dbReference type="OrthoDB" id="5354261at2"/>
<evidence type="ECO:0000256" key="1">
    <source>
        <dbReference type="SAM" id="Coils"/>
    </source>
</evidence>
<dbReference type="RefSeq" id="WP_111229144.1">
    <property type="nucleotide sequence ID" value="NZ_NBIU01000003.1"/>
</dbReference>
<dbReference type="AlphaFoldDB" id="A0A2W6MWF4"/>
<reference evidence="2 3" key="1">
    <citation type="submission" date="2017-03" db="EMBL/GenBank/DDBJ databases">
        <title>Genomic and clinical evidence uncovers the enterohepatic species Helicobacter valdiviensis as a potential human intestinal pathogen.</title>
        <authorList>
            <person name="Fresia P."/>
            <person name="Jara R."/>
            <person name="Sierra R."/>
            <person name="Ferres I."/>
            <person name="Greif G."/>
            <person name="Iraola G."/>
            <person name="Collado L."/>
        </authorList>
    </citation>
    <scope>NUCLEOTIDE SEQUENCE [LARGE SCALE GENOMIC DNA]</scope>
    <source>
        <strain evidence="2 3">WBE14</strain>
    </source>
</reference>
<protein>
    <submittedName>
        <fullName evidence="2">Uncharacterized protein</fullName>
    </submittedName>
</protein>
<dbReference type="Proteomes" id="UP000249746">
    <property type="component" value="Unassembled WGS sequence"/>
</dbReference>
<evidence type="ECO:0000313" key="3">
    <source>
        <dbReference type="Proteomes" id="UP000249746"/>
    </source>
</evidence>
<feature type="coiled-coil region" evidence="1">
    <location>
        <begin position="113"/>
        <end position="159"/>
    </location>
</feature>
<evidence type="ECO:0000313" key="2">
    <source>
        <dbReference type="EMBL" id="PZT48834.1"/>
    </source>
</evidence>
<dbReference type="EMBL" id="NBIU01000003">
    <property type="protein sequence ID" value="PZT48834.1"/>
    <property type="molecule type" value="Genomic_DNA"/>
</dbReference>
<keyword evidence="1" id="KW-0175">Coiled coil</keyword>
<name>A0A2W6MWF4_9HELI</name>
<proteinExistence type="predicted"/>
<comment type="caution">
    <text evidence="2">The sequence shown here is derived from an EMBL/GenBank/DDBJ whole genome shotgun (WGS) entry which is preliminary data.</text>
</comment>